<evidence type="ECO:0000313" key="3">
    <source>
        <dbReference type="Proteomes" id="UP000281340"/>
    </source>
</evidence>
<dbReference type="AlphaFoldDB" id="A0A3L9HUV7"/>
<sequence>MQIKNIRNAMFLEDGAVYCEVLLEGQEVHLPYTAVENDVAEMGKQVWQELQSGKWGGIARFTVTPELIAAEKEAKVREIEVWRQEQESMSFMLEWKGHKWNAGPVSLSRLLPVVMAAKSGAGRETIVWGDGENTPILLTMQELEELAAVMARAQADRNDEIYRRQREMKEELNSLNDLRSIRDMTISSN</sequence>
<dbReference type="Proteomes" id="UP000281340">
    <property type="component" value="Unassembled WGS sequence"/>
</dbReference>
<evidence type="ECO:0000313" key="2">
    <source>
        <dbReference type="EMBL" id="RLY53184.1"/>
    </source>
</evidence>
<gene>
    <name evidence="2" type="ORF">EAI46_25505</name>
</gene>
<dbReference type="Pfam" id="PF14301">
    <property type="entry name" value="DUF4376"/>
    <property type="match status" value="1"/>
</dbReference>
<reference evidence="2 3" key="1">
    <citation type="submission" date="2018-10" db="EMBL/GenBank/DDBJ databases">
        <title>Comparison of Escherichia coli isolates recovered from retail chicken and from chicken fecal samples by antimicrobial susceptibility test and whole genome sequencing.</title>
        <authorList>
            <person name="Tang B."/>
            <person name="Ma Y."/>
            <person name="He X."/>
            <person name="Cao L."/>
            <person name="Xia X."/>
            <person name="Yang H."/>
        </authorList>
    </citation>
    <scope>NUCLEOTIDE SEQUENCE [LARGE SCALE GENOMIC DNA]</scope>
    <source>
        <strain evidence="2 3">CMJH98b</strain>
    </source>
</reference>
<evidence type="ECO:0000259" key="1">
    <source>
        <dbReference type="Pfam" id="PF14301"/>
    </source>
</evidence>
<feature type="domain" description="DUF4376" evidence="1">
    <location>
        <begin position="71"/>
        <end position="174"/>
    </location>
</feature>
<name>A0A3L9HUV7_ECOLX</name>
<dbReference type="EMBL" id="RDDM01000385">
    <property type="protein sequence ID" value="RLY53184.1"/>
    <property type="molecule type" value="Genomic_DNA"/>
</dbReference>
<protein>
    <submittedName>
        <fullName evidence="2">DUF4376 domain-containing protein</fullName>
    </submittedName>
</protein>
<proteinExistence type="predicted"/>
<organism evidence="2 3">
    <name type="scientific">Escherichia coli</name>
    <dbReference type="NCBI Taxonomy" id="562"/>
    <lineage>
        <taxon>Bacteria</taxon>
        <taxon>Pseudomonadati</taxon>
        <taxon>Pseudomonadota</taxon>
        <taxon>Gammaproteobacteria</taxon>
        <taxon>Enterobacterales</taxon>
        <taxon>Enterobacteriaceae</taxon>
        <taxon>Escherichia</taxon>
    </lineage>
</organism>
<comment type="caution">
    <text evidence="2">The sequence shown here is derived from an EMBL/GenBank/DDBJ whole genome shotgun (WGS) entry which is preliminary data.</text>
</comment>
<accession>A0A3L9HUV7</accession>
<dbReference type="InterPro" id="IPR025484">
    <property type="entry name" value="DUF4376"/>
</dbReference>